<organism evidence="1 2">
    <name type="scientific">Klebsiella pneumoniae</name>
    <dbReference type="NCBI Taxonomy" id="573"/>
    <lineage>
        <taxon>Bacteria</taxon>
        <taxon>Pseudomonadati</taxon>
        <taxon>Pseudomonadota</taxon>
        <taxon>Gammaproteobacteria</taxon>
        <taxon>Enterobacterales</taxon>
        <taxon>Enterobacteriaceae</taxon>
        <taxon>Klebsiella/Raoultella group</taxon>
        <taxon>Klebsiella</taxon>
        <taxon>Klebsiella pneumoniae complex</taxon>
    </lineage>
</organism>
<proteinExistence type="predicted"/>
<reference evidence="1 2" key="1">
    <citation type="submission" date="2019-08" db="EMBL/GenBank/DDBJ databases">
        <title>Phenotypic and genetic characterization of extended-spectrum b-lactamase-producing hypermucoviscous Klebsiella pneumoniae from Chile.</title>
        <authorList>
            <person name="Morales-Leon F."/>
            <person name="Caro C."/>
            <person name="Opazo-Capurro A."/>
            <person name="Lincopan N."/>
            <person name="Dominguez-Yevenes M."/>
            <person name="Lima C."/>
            <person name="Bello-Toledo H."/>
            <person name="Gonzalez-Rocha G."/>
        </authorList>
    </citation>
    <scope>NUCLEOTIDE SEQUENCE [LARGE SCALE GENOMIC DNA]</scope>
    <source>
        <strain evidence="1 2">UCO-494</strain>
    </source>
</reference>
<protein>
    <submittedName>
        <fullName evidence="1">Uncharacterized protein</fullName>
    </submittedName>
</protein>
<sequence>MNRIREQTSEHSQQRIAKCKQRFVFSCAGFNYRSRQCKQVTDKPALNHICAIPSPPRLESAALSRNIAVCKRLP</sequence>
<evidence type="ECO:0000313" key="2">
    <source>
        <dbReference type="Proteomes" id="UP000322977"/>
    </source>
</evidence>
<gene>
    <name evidence="1" type="ORF">FXN67_05085</name>
</gene>
<dbReference type="AlphaFoldDB" id="A0A4S7A8W7"/>
<accession>A0A4S7A8W7</accession>
<dbReference type="Proteomes" id="UP000322977">
    <property type="component" value="Unassembled WGS sequence"/>
</dbReference>
<name>A0A4S7A8W7_KLEPN</name>
<dbReference type="EMBL" id="VSSY01000003">
    <property type="protein sequence ID" value="TYL81626.1"/>
    <property type="molecule type" value="Genomic_DNA"/>
</dbReference>
<evidence type="ECO:0000313" key="1">
    <source>
        <dbReference type="EMBL" id="TYL81626.1"/>
    </source>
</evidence>
<comment type="caution">
    <text evidence="1">The sequence shown here is derived from an EMBL/GenBank/DDBJ whole genome shotgun (WGS) entry which is preliminary data.</text>
</comment>